<dbReference type="Proteomes" id="UP000515377">
    <property type="component" value="Chromosome"/>
</dbReference>
<sequence length="72" mass="7930">MKLLWRTAPAHLGLCCAAAITEDDLLASAKSVGVMFREKLSAINLKKWSDSGMRCLMAAFVDEYRVPENSVV</sequence>
<proteinExistence type="predicted"/>
<dbReference type="AlphaFoldDB" id="A0A9X7UI36"/>
<protein>
    <submittedName>
        <fullName evidence="1">Uncharacterized protein</fullName>
    </submittedName>
</protein>
<organism evidence="1 2">
    <name type="scientific">Sphingobium yanoikuyae</name>
    <name type="common">Sphingomonas yanoikuyae</name>
    <dbReference type="NCBI Taxonomy" id="13690"/>
    <lineage>
        <taxon>Bacteria</taxon>
        <taxon>Pseudomonadati</taxon>
        <taxon>Pseudomonadota</taxon>
        <taxon>Alphaproteobacteria</taxon>
        <taxon>Sphingomonadales</taxon>
        <taxon>Sphingomonadaceae</taxon>
        <taxon>Sphingobium</taxon>
    </lineage>
</organism>
<accession>A0A9X7UI36</accession>
<dbReference type="EMBL" id="CP060122">
    <property type="protein sequence ID" value="QNG48412.1"/>
    <property type="molecule type" value="Genomic_DNA"/>
</dbReference>
<reference evidence="1 2" key="1">
    <citation type="submission" date="2020-07" db="EMBL/GenBank/DDBJ databases">
        <title>Whole genome sequence of Sphingobium yanoikuyae A3.</title>
        <authorList>
            <person name="Han S.-S."/>
        </authorList>
    </citation>
    <scope>NUCLEOTIDE SEQUENCE [LARGE SCALE GENOMIC DNA]</scope>
    <source>
        <strain evidence="1 2">A3</strain>
    </source>
</reference>
<dbReference type="RefSeq" id="WP_139149926.1">
    <property type="nucleotide sequence ID" value="NZ_CP033230.1"/>
</dbReference>
<evidence type="ECO:0000313" key="2">
    <source>
        <dbReference type="Proteomes" id="UP000515377"/>
    </source>
</evidence>
<evidence type="ECO:0000313" key="1">
    <source>
        <dbReference type="EMBL" id="QNG48412.1"/>
    </source>
</evidence>
<name>A0A9X7UI36_SPHYA</name>
<gene>
    <name evidence="1" type="ORF">H3V42_13225</name>
</gene>